<evidence type="ECO:0008006" key="11">
    <source>
        <dbReference type="Google" id="ProtNLM"/>
    </source>
</evidence>
<evidence type="ECO:0000256" key="4">
    <source>
        <dbReference type="ARBA" id="ARBA00022692"/>
    </source>
</evidence>
<dbReference type="SUPFAM" id="SSF56935">
    <property type="entry name" value="Porins"/>
    <property type="match status" value="1"/>
</dbReference>
<evidence type="ECO:0000256" key="3">
    <source>
        <dbReference type="ARBA" id="ARBA00022452"/>
    </source>
</evidence>
<proteinExistence type="inferred from homology"/>
<feature type="chain" id="PRO_5047316436" description="Membrane protein involved in aromatic hydrocarbon degradation" evidence="8">
    <location>
        <begin position="24"/>
        <end position="411"/>
    </location>
</feature>
<dbReference type="RefSeq" id="WP_248355094.1">
    <property type="nucleotide sequence ID" value="NZ_AP025591.1"/>
</dbReference>
<keyword evidence="6" id="KW-0472">Membrane</keyword>
<dbReference type="Gene3D" id="2.40.160.60">
    <property type="entry name" value="Outer membrane protein transport protein (OMPP1/FadL/TodX)"/>
    <property type="match status" value="1"/>
</dbReference>
<dbReference type="InterPro" id="IPR005017">
    <property type="entry name" value="OMPP1/FadL/TodX"/>
</dbReference>
<dbReference type="Pfam" id="PF03349">
    <property type="entry name" value="Toluene_X"/>
    <property type="match status" value="1"/>
</dbReference>
<keyword evidence="3" id="KW-1134">Transmembrane beta strand</keyword>
<comment type="subcellular location">
    <subcellularLocation>
        <location evidence="1">Cell outer membrane</location>
        <topology evidence="1">Multi-pass membrane protein</topology>
    </subcellularLocation>
</comment>
<evidence type="ECO:0000256" key="7">
    <source>
        <dbReference type="ARBA" id="ARBA00023237"/>
    </source>
</evidence>
<keyword evidence="5 8" id="KW-0732">Signal</keyword>
<dbReference type="Proteomes" id="UP001162891">
    <property type="component" value="Chromosome"/>
</dbReference>
<evidence type="ECO:0000256" key="5">
    <source>
        <dbReference type="ARBA" id="ARBA00022729"/>
    </source>
</evidence>
<organism evidence="9 10">
    <name type="scientific">Anaeromyxobacter oryzae</name>
    <dbReference type="NCBI Taxonomy" id="2918170"/>
    <lineage>
        <taxon>Bacteria</taxon>
        <taxon>Pseudomonadati</taxon>
        <taxon>Myxococcota</taxon>
        <taxon>Myxococcia</taxon>
        <taxon>Myxococcales</taxon>
        <taxon>Cystobacterineae</taxon>
        <taxon>Anaeromyxobacteraceae</taxon>
        <taxon>Anaeromyxobacter</taxon>
    </lineage>
</organism>
<protein>
    <recommendedName>
        <fullName evidence="11">Membrane protein involved in aromatic hydrocarbon degradation</fullName>
    </recommendedName>
</protein>
<dbReference type="EMBL" id="AP025591">
    <property type="protein sequence ID" value="BDG05898.1"/>
    <property type="molecule type" value="Genomic_DNA"/>
</dbReference>
<keyword evidence="10" id="KW-1185">Reference proteome</keyword>
<gene>
    <name evidence="9" type="ORF">AMOR_48940</name>
</gene>
<evidence type="ECO:0000256" key="1">
    <source>
        <dbReference type="ARBA" id="ARBA00004571"/>
    </source>
</evidence>
<accession>A0ABM7X283</accession>
<dbReference type="PANTHER" id="PTHR35093:SF8">
    <property type="entry name" value="OUTER MEMBRANE PROTEIN NMB0088-RELATED"/>
    <property type="match status" value="1"/>
</dbReference>
<reference evidence="10" key="1">
    <citation type="journal article" date="2022" name="Int. J. Syst. Evol. Microbiol.">
        <title>Anaeromyxobacter oryzae sp. nov., Anaeromyxobacter diazotrophicus sp. nov. and Anaeromyxobacter paludicola sp. nov., isolated from paddy soils.</title>
        <authorList>
            <person name="Itoh H."/>
            <person name="Xu Z."/>
            <person name="Mise K."/>
            <person name="Masuda Y."/>
            <person name="Ushijima N."/>
            <person name="Hayakawa C."/>
            <person name="Shiratori Y."/>
            <person name="Senoo K."/>
        </authorList>
    </citation>
    <scope>NUCLEOTIDE SEQUENCE [LARGE SCALE GENOMIC DNA]</scope>
    <source>
        <strain evidence="10">Red232</strain>
    </source>
</reference>
<evidence type="ECO:0000256" key="8">
    <source>
        <dbReference type="SAM" id="SignalP"/>
    </source>
</evidence>
<feature type="signal peptide" evidence="8">
    <location>
        <begin position="1"/>
        <end position="23"/>
    </location>
</feature>
<name>A0ABM7X283_9BACT</name>
<evidence type="ECO:0000256" key="6">
    <source>
        <dbReference type="ARBA" id="ARBA00023136"/>
    </source>
</evidence>
<comment type="similarity">
    <text evidence="2">Belongs to the OmpP1/FadL family.</text>
</comment>
<keyword evidence="7" id="KW-0998">Cell outer membrane</keyword>
<evidence type="ECO:0000313" key="9">
    <source>
        <dbReference type="EMBL" id="BDG05898.1"/>
    </source>
</evidence>
<evidence type="ECO:0000313" key="10">
    <source>
        <dbReference type="Proteomes" id="UP001162891"/>
    </source>
</evidence>
<sequence length="411" mass="42960">MKSSLVRLTVVAALALAATSARATNGMRMIGFGPVQDAMGGASVAAPLDAATIVTNPAGLSALQRRTDLSGSFFNPSVKYDASGAASGSSMSSDRGASYIPTLGLVLPSTDELTVGLAAVGVSGMGVDYPADLYGGKTFTSYMNMRIAPAASYRLAKGLSVGASVNLMYATMKYEVAGGMGMLPRATQGAFGYGATVGLAYSPVDAVTLGLAYETKSSFQSFEWNIPSHSIFDPGSGTMVTVPGGKEKLDFDQPQMVTLGAAVRPFEMLLVAADVEWIDWSQTNGANKPEFTTNPQVTGAQAWNMSWTDQWVLKVGAEVAATQSLKLRAGYNYGKMPLDKSRAFENIAFPAVAEHHFTAGAGYAFGDLTVNVAAMYVPTAKLSGSNPAQGISAYTTEMSQVAFDLGVAYRF</sequence>
<keyword evidence="4" id="KW-0812">Transmembrane</keyword>
<dbReference type="PANTHER" id="PTHR35093">
    <property type="entry name" value="OUTER MEMBRANE PROTEIN NMB0088-RELATED"/>
    <property type="match status" value="1"/>
</dbReference>
<evidence type="ECO:0000256" key="2">
    <source>
        <dbReference type="ARBA" id="ARBA00008163"/>
    </source>
</evidence>